<feature type="compositionally biased region" description="Polar residues" evidence="1">
    <location>
        <begin position="36"/>
        <end position="66"/>
    </location>
</feature>
<sequence length="66" mass="7393">MRHIDQARSKHGGLHPLTSYRCDRQRDGPPYGSAFFSPQTVQNRASCSTLHREGSTSLPNDHQTTV</sequence>
<gene>
    <name evidence="2" type="ORF">EVA_15039</name>
</gene>
<comment type="caution">
    <text evidence="2">The sequence shown here is derived from an EMBL/GenBank/DDBJ whole genome shotgun (WGS) entry which is preliminary data.</text>
</comment>
<reference evidence="2" key="1">
    <citation type="journal article" date="2012" name="PLoS ONE">
        <title>Gene sets for utilization of primary and secondary nutrition supplies in the distal gut of endangered iberian lynx.</title>
        <authorList>
            <person name="Alcaide M."/>
            <person name="Messina E."/>
            <person name="Richter M."/>
            <person name="Bargiela R."/>
            <person name="Peplies J."/>
            <person name="Huws S.A."/>
            <person name="Newbold C.J."/>
            <person name="Golyshin P.N."/>
            <person name="Simon M.A."/>
            <person name="Lopez G."/>
            <person name="Yakimov M.M."/>
            <person name="Ferrer M."/>
        </authorList>
    </citation>
    <scope>NUCLEOTIDE SEQUENCE</scope>
</reference>
<accession>J9GBR2</accession>
<evidence type="ECO:0000313" key="2">
    <source>
        <dbReference type="EMBL" id="EJW96854.1"/>
    </source>
</evidence>
<evidence type="ECO:0000256" key="1">
    <source>
        <dbReference type="SAM" id="MobiDB-lite"/>
    </source>
</evidence>
<proteinExistence type="predicted"/>
<organism evidence="2">
    <name type="scientific">gut metagenome</name>
    <dbReference type="NCBI Taxonomy" id="749906"/>
    <lineage>
        <taxon>unclassified sequences</taxon>
        <taxon>metagenomes</taxon>
        <taxon>organismal metagenomes</taxon>
    </lineage>
</organism>
<dbReference type="EMBL" id="AMCI01005067">
    <property type="protein sequence ID" value="EJW96854.1"/>
    <property type="molecule type" value="Genomic_DNA"/>
</dbReference>
<name>J9GBR2_9ZZZZ</name>
<feature type="region of interest" description="Disordered" evidence="1">
    <location>
        <begin position="1"/>
        <end position="66"/>
    </location>
</feature>
<protein>
    <submittedName>
        <fullName evidence="2">Uncharacterized protein</fullName>
    </submittedName>
</protein>
<dbReference type="AlphaFoldDB" id="J9GBR2"/>